<dbReference type="Gene3D" id="1.10.10.1650">
    <property type="match status" value="1"/>
</dbReference>
<sequence length="145" mass="16362">MDLSKILSISGKPGLFTLISQAKSGALIESLLDGKRQTAFANAKISSLQDISIFTIDEDIPLVKVFQEIYKKEEGKDCIDPKSDSKKLIAYMTEIVPNFDSERVYVSDMKKLFTWYNLLNSKGLIDLKEEIEAETETQSEQKDSE</sequence>
<organism evidence="3">
    <name type="scientific">bioreactor metagenome</name>
    <dbReference type="NCBI Taxonomy" id="1076179"/>
    <lineage>
        <taxon>unclassified sequences</taxon>
        <taxon>metagenomes</taxon>
        <taxon>ecological metagenomes</taxon>
    </lineage>
</organism>
<comment type="caution">
    <text evidence="3">The sequence shown here is derived from an EMBL/GenBank/DDBJ whole genome shotgun (WGS) entry which is preliminary data.</text>
</comment>
<dbReference type="Gene3D" id="2.30.30.730">
    <property type="match status" value="1"/>
</dbReference>
<dbReference type="Pfam" id="PF21186">
    <property type="entry name" value="DUF6852"/>
    <property type="match status" value="1"/>
</dbReference>
<evidence type="ECO:0000259" key="1">
    <source>
        <dbReference type="Pfam" id="PF18347"/>
    </source>
</evidence>
<evidence type="ECO:0000259" key="2">
    <source>
        <dbReference type="Pfam" id="PF21186"/>
    </source>
</evidence>
<dbReference type="EMBL" id="VSSQ01000145">
    <property type="protein sequence ID" value="MPL81094.1"/>
    <property type="molecule type" value="Genomic_DNA"/>
</dbReference>
<dbReference type="InterPro" id="IPR041218">
    <property type="entry name" value="DUF5606"/>
</dbReference>
<accession>A0A644UQ98</accession>
<evidence type="ECO:0000313" key="3">
    <source>
        <dbReference type="EMBL" id="MPL81094.1"/>
    </source>
</evidence>
<dbReference type="InterPro" id="IPR049281">
    <property type="entry name" value="BVU_3817-like_C_sf"/>
</dbReference>
<proteinExistence type="predicted"/>
<protein>
    <submittedName>
        <fullName evidence="3">Uncharacterized protein</fullName>
    </submittedName>
</protein>
<reference evidence="3" key="1">
    <citation type="submission" date="2019-08" db="EMBL/GenBank/DDBJ databases">
        <authorList>
            <person name="Kucharzyk K."/>
            <person name="Murdoch R.W."/>
            <person name="Higgins S."/>
            <person name="Loffler F."/>
        </authorList>
    </citation>
    <scope>NUCLEOTIDE SEQUENCE</scope>
</reference>
<feature type="domain" description="DUF5606" evidence="1">
    <location>
        <begin position="3"/>
        <end position="48"/>
    </location>
</feature>
<feature type="domain" description="DUF6852" evidence="2">
    <location>
        <begin position="51"/>
        <end position="119"/>
    </location>
</feature>
<name>A0A644UQ98_9ZZZZ</name>
<dbReference type="Pfam" id="PF18347">
    <property type="entry name" value="DUF5606"/>
    <property type="match status" value="1"/>
</dbReference>
<dbReference type="InterPro" id="IPR049282">
    <property type="entry name" value="BVU_3817_N_sf"/>
</dbReference>
<dbReference type="AlphaFoldDB" id="A0A644UQ98"/>
<gene>
    <name evidence="3" type="ORF">SDC9_27003</name>
</gene>
<dbReference type="InterPro" id="IPR049280">
    <property type="entry name" value="DUF6852"/>
</dbReference>